<sequence>MHHIKKVDVATGITWVEVPEADLFLLCGCPADSVKHLMRRGLIVPLEDRGVRFESGPNAILLSDIMLQNGQFSNMAEFPVLQMLYRQGMIIPNHPHNTGQCPLLLGTKEQVEAQKRYIYRGNYGLVNEEELRNVGLTEAQAHEMMRMKLKFAFGAIKETDAFLESRTIADEAIEIRNGVILRRIAVNIFEISYNGEAVTVNLNLAPHEQYEPPYPLGQHFIKRDYFGVVHSGDGDGWDPNRPCMSSILMYQGRIFLVDAGPNIERSLISLGIGLNEIEGIFHTHSHDDHFAGLASLIRADRRIKYFATPLVRHSVVKKLCALLSIDESNFSHYFEVHDLEFDKWNSIEGLEVMPLFSPHPVENNLFVFRTLWEDGYRTFAHYADTISFTVLDGMTTEDEHAAGVSPTFAERVKADYLRPADLKKIDIGGGMIHGNALDFINDKSSKMLLCHTARTLDAKERQIGSGAPFGTVDTLIPSYQDYTLRLAWEFLSIHLPKAPTHALRMLLNGRIEIFNPESIILKVGQVPDDLYLILTGTVETLTRDTGHRSHVYAGTLIGERSGFAQIPSSRTYRAASFVQALKIPTTLYREFISSHNMVQDIERLRDFREFLDNTHLFNDGISHATRNHIAQDLQTNSYRTGHIFKQEELSCLFLIRHGRVNRYVGDELIDELGVGSFFGEEVAIFKTKSLFKIVTQSDVELYCIPGDRLEDIPIVRWKLYEVFERLMQNLNRTGKEALQ</sequence>
<dbReference type="Pfam" id="PF00027">
    <property type="entry name" value="cNMP_binding"/>
    <property type="match status" value="2"/>
</dbReference>
<dbReference type="SMART" id="SM00100">
    <property type="entry name" value="cNMP"/>
    <property type="match status" value="2"/>
</dbReference>
<evidence type="ECO:0000259" key="1">
    <source>
        <dbReference type="PROSITE" id="PS50042"/>
    </source>
</evidence>
<dbReference type="GO" id="GO:0005886">
    <property type="term" value="C:plasma membrane"/>
    <property type="evidence" value="ECO:0007669"/>
    <property type="project" value="TreeGrafter"/>
</dbReference>
<dbReference type="HOGENOM" id="CLU_330324_0_0_5"/>
<dbReference type="GO" id="GO:0005249">
    <property type="term" value="F:voltage-gated potassium channel activity"/>
    <property type="evidence" value="ECO:0007669"/>
    <property type="project" value="TreeGrafter"/>
</dbReference>
<dbReference type="InterPro" id="IPR000595">
    <property type="entry name" value="cNMP-bd_dom"/>
</dbReference>
<feature type="domain" description="Cyclic nucleotide-binding" evidence="1">
    <location>
        <begin position="652"/>
        <end position="712"/>
    </location>
</feature>
<dbReference type="EMBL" id="CP000471">
    <property type="protein sequence ID" value="ABK44243.1"/>
    <property type="molecule type" value="Genomic_DNA"/>
</dbReference>
<dbReference type="RefSeq" id="WP_011713391.1">
    <property type="nucleotide sequence ID" value="NC_008576.1"/>
</dbReference>
<accession>A0L8F0</accession>
<dbReference type="InterPro" id="IPR014710">
    <property type="entry name" value="RmlC-like_jellyroll"/>
</dbReference>
<dbReference type="Gene3D" id="2.60.120.10">
    <property type="entry name" value="Jelly Rolls"/>
    <property type="match status" value="2"/>
</dbReference>
<dbReference type="InterPro" id="IPR050818">
    <property type="entry name" value="KCNH_animal-type"/>
</dbReference>
<dbReference type="PANTHER" id="PTHR10217">
    <property type="entry name" value="VOLTAGE AND LIGAND GATED POTASSIUM CHANNEL"/>
    <property type="match status" value="1"/>
</dbReference>
<reference evidence="2 3" key="2">
    <citation type="journal article" date="2012" name="Int. J. Syst. Evol. Microbiol.">
        <title>Magnetococcus marinus gen. nov., sp. nov., a marine, magnetotactic bacterium that represents a novel lineage (Magnetococcaceae fam. nov.; Magnetococcales ord. nov.) at the base of the Alphaproteobacteria.</title>
        <authorList>
            <person name="Bazylinski D.A."/>
            <person name="Williams T.J."/>
            <person name="Lefevre C.T."/>
            <person name="Berg R.J."/>
            <person name="Zhang C.L."/>
            <person name="Bowser S.S."/>
            <person name="Dean A.J."/>
            <person name="Beveridge T.J."/>
        </authorList>
    </citation>
    <scope>NUCLEOTIDE SEQUENCE [LARGE SCALE GENOMIC DNA]</scope>
    <source>
        <strain evidence="3">ATCC BAA-1437 / JCM 17883 / MC-1</strain>
    </source>
</reference>
<dbReference type="STRING" id="156889.Mmc1_1735"/>
<dbReference type="SUPFAM" id="SSF51206">
    <property type="entry name" value="cAMP-binding domain-like"/>
    <property type="match status" value="2"/>
</dbReference>
<dbReference type="SUPFAM" id="SSF56281">
    <property type="entry name" value="Metallo-hydrolase/oxidoreductase"/>
    <property type="match status" value="1"/>
</dbReference>
<dbReference type="AlphaFoldDB" id="A0L8F0"/>
<protein>
    <submittedName>
        <fullName evidence="2">Cyclic nucleotide-binding protein</fullName>
    </submittedName>
</protein>
<dbReference type="InterPro" id="IPR018490">
    <property type="entry name" value="cNMP-bd_dom_sf"/>
</dbReference>
<dbReference type="eggNOG" id="COG2905">
    <property type="taxonomic scope" value="Bacteria"/>
</dbReference>
<reference evidence="3" key="1">
    <citation type="journal article" date="2009" name="Appl. Environ. Microbiol.">
        <title>Complete genome sequence of the chemolithoautotrophic marine magnetotactic coccus strain MC-1.</title>
        <authorList>
            <person name="Schubbe S."/>
            <person name="Williams T.J."/>
            <person name="Xie G."/>
            <person name="Kiss H.E."/>
            <person name="Brettin T.S."/>
            <person name="Martinez D."/>
            <person name="Ross C.A."/>
            <person name="Schuler D."/>
            <person name="Cox B.L."/>
            <person name="Nealson K.H."/>
            <person name="Bazylinski D.A."/>
        </authorList>
    </citation>
    <scope>NUCLEOTIDE SEQUENCE [LARGE SCALE GENOMIC DNA]</scope>
    <source>
        <strain evidence="3">ATCC BAA-1437 / JCM 17883 / MC-1</strain>
    </source>
</reference>
<dbReference type="KEGG" id="mgm:Mmc1_1735"/>
<dbReference type="InterPro" id="IPR036866">
    <property type="entry name" value="RibonucZ/Hydroxyglut_hydro"/>
</dbReference>
<dbReference type="Proteomes" id="UP000002586">
    <property type="component" value="Chromosome"/>
</dbReference>
<keyword evidence="3" id="KW-1185">Reference proteome</keyword>
<proteinExistence type="predicted"/>
<dbReference type="GO" id="GO:0042391">
    <property type="term" value="P:regulation of membrane potential"/>
    <property type="evidence" value="ECO:0007669"/>
    <property type="project" value="TreeGrafter"/>
</dbReference>
<dbReference type="PROSITE" id="PS50042">
    <property type="entry name" value="CNMP_BINDING_3"/>
    <property type="match status" value="2"/>
</dbReference>
<organism evidence="2 3">
    <name type="scientific">Magnetococcus marinus (strain ATCC BAA-1437 / JCM 17883 / MC-1)</name>
    <dbReference type="NCBI Taxonomy" id="156889"/>
    <lineage>
        <taxon>Bacteria</taxon>
        <taxon>Pseudomonadati</taxon>
        <taxon>Pseudomonadota</taxon>
        <taxon>Magnetococcia</taxon>
        <taxon>Magnetococcales</taxon>
        <taxon>Magnetococcaceae</taxon>
        <taxon>Magnetococcus</taxon>
    </lineage>
</organism>
<feature type="domain" description="Cyclic nucleotide-binding" evidence="1">
    <location>
        <begin position="514"/>
        <end position="592"/>
    </location>
</feature>
<gene>
    <name evidence="2" type="ordered locus">Mmc1_1735</name>
</gene>
<name>A0L8F0_MAGMM</name>
<dbReference type="eggNOG" id="COG1235">
    <property type="taxonomic scope" value="Bacteria"/>
</dbReference>
<evidence type="ECO:0000313" key="2">
    <source>
        <dbReference type="EMBL" id="ABK44243.1"/>
    </source>
</evidence>
<dbReference type="Pfam" id="PF23023">
    <property type="entry name" value="Anti-Pycsar_Apyc1"/>
    <property type="match status" value="1"/>
</dbReference>
<dbReference type="CDD" id="cd00038">
    <property type="entry name" value="CAP_ED"/>
    <property type="match status" value="2"/>
</dbReference>
<dbReference type="Gene3D" id="3.60.15.10">
    <property type="entry name" value="Ribonuclease Z/Hydroxyacylglutathione hydrolase-like"/>
    <property type="match status" value="1"/>
</dbReference>
<evidence type="ECO:0000313" key="3">
    <source>
        <dbReference type="Proteomes" id="UP000002586"/>
    </source>
</evidence>
<dbReference type="PANTHER" id="PTHR10217:SF435">
    <property type="entry name" value="POTASSIUM VOLTAGE-GATED CHANNEL PROTEIN EAG"/>
    <property type="match status" value="1"/>
</dbReference>